<accession>A0ABP9H8M1</accession>
<dbReference type="Proteomes" id="UP001501692">
    <property type="component" value="Unassembled WGS sequence"/>
</dbReference>
<dbReference type="EMBL" id="BAABJK010000004">
    <property type="protein sequence ID" value="GAA4964107.1"/>
    <property type="molecule type" value="Genomic_DNA"/>
</dbReference>
<organism evidence="2 3">
    <name type="scientific">Algibacter aquimarinus</name>
    <dbReference type="NCBI Taxonomy" id="1136748"/>
    <lineage>
        <taxon>Bacteria</taxon>
        <taxon>Pseudomonadati</taxon>
        <taxon>Bacteroidota</taxon>
        <taxon>Flavobacteriia</taxon>
        <taxon>Flavobacteriales</taxon>
        <taxon>Flavobacteriaceae</taxon>
        <taxon>Algibacter</taxon>
    </lineage>
</organism>
<comment type="caution">
    <text evidence="2">The sequence shown here is derived from an EMBL/GenBank/DDBJ whole genome shotgun (WGS) entry which is preliminary data.</text>
</comment>
<feature type="domain" description="Calcineurin-like phosphoesterase" evidence="1">
    <location>
        <begin position="28"/>
        <end position="152"/>
    </location>
</feature>
<evidence type="ECO:0000313" key="3">
    <source>
        <dbReference type="Proteomes" id="UP001501692"/>
    </source>
</evidence>
<evidence type="ECO:0000313" key="2">
    <source>
        <dbReference type="EMBL" id="GAA4964107.1"/>
    </source>
</evidence>
<reference evidence="3" key="1">
    <citation type="journal article" date="2019" name="Int. J. Syst. Evol. Microbiol.">
        <title>The Global Catalogue of Microorganisms (GCM) 10K type strain sequencing project: providing services to taxonomists for standard genome sequencing and annotation.</title>
        <authorList>
            <consortium name="The Broad Institute Genomics Platform"/>
            <consortium name="The Broad Institute Genome Sequencing Center for Infectious Disease"/>
            <person name="Wu L."/>
            <person name="Ma J."/>
        </authorList>
    </citation>
    <scope>NUCLEOTIDE SEQUENCE [LARGE SCALE GENOMIC DNA]</scope>
    <source>
        <strain evidence="3">JCM 18287</strain>
    </source>
</reference>
<keyword evidence="3" id="KW-1185">Reference proteome</keyword>
<name>A0ABP9H8M1_9FLAO</name>
<gene>
    <name evidence="2" type="ORF">GCM10023315_11100</name>
</gene>
<sequence>MFKRLSVIFIGLLLFSCNEKQGKTDKSFKVAFMADVHLQDIYGTFSDNEYKGVLNSATGKYTLVRTMQSQLQSTRLFNENYFAFLAALDDVASRNIKYVVLPGDFSDDGQMLNIKGLKQILKKYSEAHDIEFILTTGNHDPVRPFYQESGKYDFLGEGGKQQPIFSSEKAFKAEENQELNPIFTKDIAKLGYKEILSELKDFGFFPKEKDVYWETPFSDYTYSNYQFNEAIQQADLSNRNYEIPPFGNKIPDVSYLVEPTEGLWFLAIDANVYVPRNSKNYGSASIGYNNVLTHKKHLLNWIKTVTQRAEKLNKKLIVFSHYPTVDFNDGASEHIQNLLGETKMQLHRAPKEVVAKAFVNAGVKVHFGGHMHINDTGVATFKSGSLVNIQIPSLAAYIPAYKIATVSAKEFKIETIVVDSVPRFRELFPLYKQEYEHLKKSNSKTVWDSTILKAKSYKDFTQFHLKELVRLRFLEEDWNISFTDFLVEATGEDLLKFASGDTKNNTEFKTWAGFDMLFDLYRLRSADALAFSDIGEKRLDNYKQIIELFQDKFQHLKTPSNRQKDFNQFCFIFKKFLNGEPSQNFVINLEEHKIIVN</sequence>
<dbReference type="RefSeq" id="WP_345165492.1">
    <property type="nucleotide sequence ID" value="NZ_BAABJK010000004.1"/>
</dbReference>
<dbReference type="SUPFAM" id="SSF56300">
    <property type="entry name" value="Metallo-dependent phosphatases"/>
    <property type="match status" value="1"/>
</dbReference>
<protein>
    <submittedName>
        <fullName evidence="2">Metallophosphoesterase</fullName>
    </submittedName>
</protein>
<dbReference type="Gene3D" id="3.60.21.10">
    <property type="match status" value="2"/>
</dbReference>
<dbReference type="PROSITE" id="PS51257">
    <property type="entry name" value="PROKAR_LIPOPROTEIN"/>
    <property type="match status" value="1"/>
</dbReference>
<dbReference type="Pfam" id="PF00149">
    <property type="entry name" value="Metallophos"/>
    <property type="match status" value="1"/>
</dbReference>
<dbReference type="InterPro" id="IPR004843">
    <property type="entry name" value="Calcineurin-like_PHP"/>
</dbReference>
<evidence type="ECO:0000259" key="1">
    <source>
        <dbReference type="Pfam" id="PF00149"/>
    </source>
</evidence>
<proteinExistence type="predicted"/>
<dbReference type="InterPro" id="IPR029052">
    <property type="entry name" value="Metallo-depent_PP-like"/>
</dbReference>